<reference evidence="1" key="1">
    <citation type="submission" date="2022-10" db="EMBL/GenBank/DDBJ databases">
        <title>Complete Genome of Trichothecium roseum strain YXFP-22015, a Plant Pathogen Isolated from Citrus.</title>
        <authorList>
            <person name="Wang Y."/>
            <person name="Zhu L."/>
        </authorList>
    </citation>
    <scope>NUCLEOTIDE SEQUENCE</scope>
    <source>
        <strain evidence="1">YXFP-22015</strain>
    </source>
</reference>
<name>A0ACC0UUD9_9HYPO</name>
<dbReference type="EMBL" id="CM047946">
    <property type="protein sequence ID" value="KAI9897754.1"/>
    <property type="molecule type" value="Genomic_DNA"/>
</dbReference>
<protein>
    <submittedName>
        <fullName evidence="1">Uncharacterized protein</fullName>
    </submittedName>
</protein>
<proteinExistence type="predicted"/>
<evidence type="ECO:0000313" key="2">
    <source>
        <dbReference type="Proteomes" id="UP001163324"/>
    </source>
</evidence>
<accession>A0ACC0UUD9</accession>
<dbReference type="Proteomes" id="UP001163324">
    <property type="component" value="Chromosome 7"/>
</dbReference>
<organism evidence="1 2">
    <name type="scientific">Trichothecium roseum</name>
    <dbReference type="NCBI Taxonomy" id="47278"/>
    <lineage>
        <taxon>Eukaryota</taxon>
        <taxon>Fungi</taxon>
        <taxon>Dikarya</taxon>
        <taxon>Ascomycota</taxon>
        <taxon>Pezizomycotina</taxon>
        <taxon>Sordariomycetes</taxon>
        <taxon>Hypocreomycetidae</taxon>
        <taxon>Hypocreales</taxon>
        <taxon>Hypocreales incertae sedis</taxon>
        <taxon>Trichothecium</taxon>
    </lineage>
</organism>
<gene>
    <name evidence="1" type="ORF">N3K66_007610</name>
</gene>
<comment type="caution">
    <text evidence="1">The sequence shown here is derived from an EMBL/GenBank/DDBJ whole genome shotgun (WGS) entry which is preliminary data.</text>
</comment>
<sequence>MSKSILFLGASTGVGLATLERALTTSPNTTCIALLRDPSKLQSLAAAHPDNLTIIKGNAHSVDDLARALVRPNPSSSSSSTSTSTPSPPGSLVDIVHFSIGVRPDALLRIPDPDVTKKGMSALLEALARIRSSSPSSSSSQKDHPTSTTSKPLISVVSGAGIVADRSVRDYPLALWPLFRLMLGVPHADKAVMEARLLASGERFVVSRPSMLLDTDCPGRDVRVGLQDPRTGEPEGGSHLMGYVVSRQAVGRWIWDNLYSKEECSYEGKGVVLTW</sequence>
<evidence type="ECO:0000313" key="1">
    <source>
        <dbReference type="EMBL" id="KAI9897754.1"/>
    </source>
</evidence>
<keyword evidence="2" id="KW-1185">Reference proteome</keyword>